<dbReference type="InterPro" id="IPR054692">
    <property type="entry name" value="LeuA-like_post-cat"/>
</dbReference>
<comment type="similarity">
    <text evidence="3 10">Belongs to the alpha-IPM synthase/homocitrate synthase family. LeuA type 2 subfamily.</text>
</comment>
<dbReference type="SMART" id="SM00917">
    <property type="entry name" value="LeuA_dimer"/>
    <property type="match status" value="1"/>
</dbReference>
<comment type="cofactor">
    <cofactor evidence="10">
        <name>Mg(2+)</name>
        <dbReference type="ChEBI" id="CHEBI:18420"/>
    </cofactor>
</comment>
<reference evidence="12 13" key="1">
    <citation type="submission" date="2013-05" db="EMBL/GenBank/DDBJ databases">
        <title>Complete genome sequence of the lipase-producing bacterium Photobacterium gaetbulicola Gung47.</title>
        <authorList>
            <person name="Kim Y.-O."/>
        </authorList>
    </citation>
    <scope>NUCLEOTIDE SEQUENCE [LARGE SCALE GENOMIC DNA]</scope>
    <source>
        <strain evidence="12 13">Gung47</strain>
    </source>
</reference>
<dbReference type="PROSITE" id="PS00815">
    <property type="entry name" value="AIPM_HOMOCIT_SYNTH_1"/>
    <property type="match status" value="1"/>
</dbReference>
<name>A0A0C5WGI8_9GAMM</name>
<evidence type="ECO:0000256" key="10">
    <source>
        <dbReference type="HAMAP-Rule" id="MF_00572"/>
    </source>
</evidence>
<accession>A0A0C5WGI8</accession>
<feature type="binding site" evidence="10">
    <location>
        <position position="282"/>
    </location>
    <ligand>
        <name>Mg(2+)</name>
        <dbReference type="ChEBI" id="CHEBI:18420"/>
    </ligand>
</feature>
<dbReference type="SUPFAM" id="SSF89000">
    <property type="entry name" value="post-HMGL domain-like"/>
    <property type="match status" value="1"/>
</dbReference>
<sequence length="566" mass="62858">MNMYKKPQVKYRQFPPVNLPDRQWPNKVFTNAPAWCSVDLRDGNQALINPMDSDRKMQLYDVLIRCGFKEIEVGFPSASKIDYDFIRTVIDEGLVPEDVSLQVLTPARNEHLDKTFQSLRGSKRSIVHLYNSTSTVQRKIVFKKDRKSIIQLALDGVYRVLDNVSKYPETDWVLEYSPESFSGTELDFALDICDAVSDVWLSEFGSNIIVNLPATVELSSPNIFADQIEWMSRNLAFRDKTCLSIHTHNDRGTAVAAAELGLLAGADRVEGTLFGNGERTGNVDLVTLALNLYSQGISPNLDFSDIEAISRSVEHCNQMQVHPRHPYAGELVFTAFSGSHQDAIKKGFTSQQSDSLWEVPYLPIDPADIGRNYEKIIRVNSQSGKGGISYILRSEYGLQLPRGLEIEFSAHVQDIADTYKTELTADNIWEAFNTEYLEASTPFSLFGYMERQNADGSCRIEATLQHNGQEVMIYGEGNGPLAAFVHGMNSTFGQNLSIVDYSEHATDSGSEATAIAYVEVKQGNEKQLFGVGSHSNITKASLLAVVSAANRLSGASACYLRHEQGG</sequence>
<dbReference type="Pfam" id="PF22615">
    <property type="entry name" value="IPMS_D2"/>
    <property type="match status" value="1"/>
</dbReference>
<dbReference type="InterPro" id="IPR036230">
    <property type="entry name" value="LeuA_allosteric_dom_sf"/>
</dbReference>
<dbReference type="PANTHER" id="PTHR46911">
    <property type="match status" value="1"/>
</dbReference>
<evidence type="ECO:0000313" key="12">
    <source>
        <dbReference type="EMBL" id="AJR05312.1"/>
    </source>
</evidence>
<dbReference type="GO" id="GO:0005737">
    <property type="term" value="C:cytoplasm"/>
    <property type="evidence" value="ECO:0007669"/>
    <property type="project" value="UniProtKB-SubCell"/>
</dbReference>
<dbReference type="PROSITE" id="PS50991">
    <property type="entry name" value="PYR_CT"/>
    <property type="match status" value="1"/>
</dbReference>
<dbReference type="InterPro" id="IPR005668">
    <property type="entry name" value="IPM_Synthase"/>
</dbReference>
<dbReference type="UniPathway" id="UPA00048">
    <property type="reaction ID" value="UER00070"/>
</dbReference>
<dbReference type="Gene3D" id="3.30.160.270">
    <property type="match status" value="1"/>
</dbReference>
<evidence type="ECO:0000256" key="3">
    <source>
        <dbReference type="ARBA" id="ARBA00009767"/>
    </source>
</evidence>
<dbReference type="NCBIfam" id="TIGR00970">
    <property type="entry name" value="leuA_yeast"/>
    <property type="match status" value="1"/>
</dbReference>
<evidence type="ECO:0000256" key="9">
    <source>
        <dbReference type="ARBA" id="ARBA00023304"/>
    </source>
</evidence>
<dbReference type="GO" id="GO:0009098">
    <property type="term" value="P:L-leucine biosynthetic process"/>
    <property type="evidence" value="ECO:0007669"/>
    <property type="project" value="UniProtKB-UniRule"/>
</dbReference>
<dbReference type="GO" id="GO:0003985">
    <property type="term" value="F:acetyl-CoA C-acetyltransferase activity"/>
    <property type="evidence" value="ECO:0007669"/>
    <property type="project" value="UniProtKB-UniRule"/>
</dbReference>
<evidence type="ECO:0000313" key="13">
    <source>
        <dbReference type="Proteomes" id="UP000032303"/>
    </source>
</evidence>
<organism evidence="12 13">
    <name type="scientific">Photobacterium gaetbulicola Gung47</name>
    <dbReference type="NCBI Taxonomy" id="658445"/>
    <lineage>
        <taxon>Bacteria</taxon>
        <taxon>Pseudomonadati</taxon>
        <taxon>Pseudomonadota</taxon>
        <taxon>Gammaproteobacteria</taxon>
        <taxon>Vibrionales</taxon>
        <taxon>Vibrionaceae</taxon>
        <taxon>Photobacterium</taxon>
    </lineage>
</organism>
<dbReference type="CDD" id="cd07942">
    <property type="entry name" value="DRE_TIM_LeuA"/>
    <property type="match status" value="1"/>
</dbReference>
<dbReference type="AlphaFoldDB" id="A0A0C5WGI8"/>
<dbReference type="InterPro" id="IPR039371">
    <property type="entry name" value="LeuA_N_DRE-TIM"/>
</dbReference>
<keyword evidence="10" id="KW-0460">Magnesium</keyword>
<keyword evidence="9 10" id="KW-0100">Branched-chain amino acid biosynthesis</keyword>
<dbReference type="OrthoDB" id="9803573at2"/>
<feature type="binding site" evidence="10">
    <location>
        <position position="246"/>
    </location>
    <ligand>
        <name>Mg(2+)</name>
        <dbReference type="ChEBI" id="CHEBI:18420"/>
    </ligand>
</feature>
<dbReference type="PROSITE" id="PS00816">
    <property type="entry name" value="AIPM_HOMOCIT_SYNTH_2"/>
    <property type="match status" value="1"/>
</dbReference>
<keyword evidence="8 10" id="KW-0479">Metal-binding</keyword>
<dbReference type="GO" id="GO:0003852">
    <property type="term" value="F:2-isopropylmalate synthase activity"/>
    <property type="evidence" value="ECO:0007669"/>
    <property type="project" value="UniProtKB-UniRule"/>
</dbReference>
<dbReference type="Pfam" id="PF00682">
    <property type="entry name" value="HMGL-like"/>
    <property type="match status" value="1"/>
</dbReference>
<feature type="domain" description="Pyruvate carboxyltransferase" evidence="11">
    <location>
        <begin position="33"/>
        <end position="307"/>
    </location>
</feature>
<dbReference type="NCBIfam" id="NF002991">
    <property type="entry name" value="PRK03739.1"/>
    <property type="match status" value="1"/>
</dbReference>
<evidence type="ECO:0000256" key="6">
    <source>
        <dbReference type="ARBA" id="ARBA00022605"/>
    </source>
</evidence>
<dbReference type="InterPro" id="IPR002034">
    <property type="entry name" value="AIPM/Hcit_synth_CS"/>
</dbReference>
<dbReference type="PANTHER" id="PTHR46911:SF1">
    <property type="entry name" value="2-ISOPROPYLMALATE SYNTHASE"/>
    <property type="match status" value="1"/>
</dbReference>
<keyword evidence="10" id="KW-0963">Cytoplasm</keyword>
<keyword evidence="7 10" id="KW-0808">Transferase</keyword>
<comment type="pathway">
    <text evidence="2 10">Amino-acid biosynthesis; L-leucine biosynthesis; L-leucine from 3-methyl-2-oxobutanoate: step 1/4.</text>
</comment>
<dbReference type="SUPFAM" id="SSF51569">
    <property type="entry name" value="Aldolase"/>
    <property type="match status" value="1"/>
</dbReference>
<feature type="region of interest" description="Regulatory domain" evidence="10">
    <location>
        <begin position="439"/>
        <end position="566"/>
    </location>
</feature>
<dbReference type="GO" id="GO:0000287">
    <property type="term" value="F:magnesium ion binding"/>
    <property type="evidence" value="ECO:0007669"/>
    <property type="project" value="UniProtKB-UniRule"/>
</dbReference>
<evidence type="ECO:0000256" key="7">
    <source>
        <dbReference type="ARBA" id="ARBA00022679"/>
    </source>
</evidence>
<comment type="subunit">
    <text evidence="10">Homodimer.</text>
</comment>
<dbReference type="HAMAP" id="MF_00572">
    <property type="entry name" value="LeuA_type2"/>
    <property type="match status" value="1"/>
</dbReference>
<dbReference type="EMBL" id="CP005973">
    <property type="protein sequence ID" value="AJR05312.1"/>
    <property type="molecule type" value="Genomic_DNA"/>
</dbReference>
<dbReference type="Gene3D" id="3.20.20.70">
    <property type="entry name" value="Aldolase class I"/>
    <property type="match status" value="1"/>
</dbReference>
<protein>
    <recommendedName>
        <fullName evidence="4 10">2-isopropylmalate synthase</fullName>
        <ecNumber evidence="4 10">2.3.3.13</ecNumber>
    </recommendedName>
    <alternativeName>
        <fullName evidence="10">Alpha-IPM synthase</fullName>
    </alternativeName>
    <alternativeName>
        <fullName evidence="10">Alpha-isopropylmalate synthase</fullName>
    </alternativeName>
</protein>
<dbReference type="PATRIC" id="fig|658445.3.peg.315"/>
<evidence type="ECO:0000256" key="5">
    <source>
        <dbReference type="ARBA" id="ARBA00022430"/>
    </source>
</evidence>
<evidence type="ECO:0000256" key="1">
    <source>
        <dbReference type="ARBA" id="ARBA00000064"/>
    </source>
</evidence>
<dbReference type="InterPro" id="IPR013709">
    <property type="entry name" value="2-isopropylmalate_synth_dimer"/>
</dbReference>
<feature type="binding site" evidence="10">
    <location>
        <position position="248"/>
    </location>
    <ligand>
        <name>Mg(2+)</name>
        <dbReference type="ChEBI" id="CHEBI:18420"/>
    </ligand>
</feature>
<dbReference type="SUPFAM" id="SSF110921">
    <property type="entry name" value="2-isopropylmalate synthase LeuA, allosteric (dimerisation) domain"/>
    <property type="match status" value="1"/>
</dbReference>
<evidence type="ECO:0000259" key="11">
    <source>
        <dbReference type="PROSITE" id="PS50991"/>
    </source>
</evidence>
<feature type="binding site" evidence="10">
    <location>
        <position position="42"/>
    </location>
    <ligand>
        <name>Mg(2+)</name>
        <dbReference type="ChEBI" id="CHEBI:18420"/>
    </ligand>
</feature>
<dbReference type="HOGENOM" id="CLU_004588_3_0_6"/>
<dbReference type="Pfam" id="PF08502">
    <property type="entry name" value="LeuA_dimer"/>
    <property type="match status" value="1"/>
</dbReference>
<keyword evidence="6 10" id="KW-0028">Amino-acid biosynthesis</keyword>
<comment type="catalytic activity">
    <reaction evidence="1 10">
        <text>3-methyl-2-oxobutanoate + acetyl-CoA + H2O = (2S)-2-isopropylmalate + CoA + H(+)</text>
        <dbReference type="Rhea" id="RHEA:21524"/>
        <dbReference type="ChEBI" id="CHEBI:1178"/>
        <dbReference type="ChEBI" id="CHEBI:11851"/>
        <dbReference type="ChEBI" id="CHEBI:15377"/>
        <dbReference type="ChEBI" id="CHEBI:15378"/>
        <dbReference type="ChEBI" id="CHEBI:57287"/>
        <dbReference type="ChEBI" id="CHEBI:57288"/>
        <dbReference type="EC" id="2.3.3.13"/>
    </reaction>
</comment>
<evidence type="ECO:0000256" key="2">
    <source>
        <dbReference type="ARBA" id="ARBA00004689"/>
    </source>
</evidence>
<comment type="function">
    <text evidence="10">Catalyzes the condensation of the acetyl group of acetyl-CoA with 3-methyl-2-oxobutanoate (2-ketoisovalerate) to form 3-carboxy-3-hydroxy-4-methylpentanoate (2-isopropylmalate).</text>
</comment>
<dbReference type="KEGG" id="pgb:H744_1c0287"/>
<dbReference type="STRING" id="658445.H744_1c0287"/>
<dbReference type="Proteomes" id="UP000032303">
    <property type="component" value="Chromosome 1"/>
</dbReference>
<gene>
    <name evidence="10" type="primary">leuA</name>
    <name evidence="12" type="ORF">H744_1c0287</name>
</gene>
<keyword evidence="5 10" id="KW-0432">Leucine biosynthesis</keyword>
<dbReference type="EC" id="2.3.3.13" evidence="4 10"/>
<evidence type="ECO:0000256" key="8">
    <source>
        <dbReference type="ARBA" id="ARBA00022723"/>
    </source>
</evidence>
<keyword evidence="13" id="KW-1185">Reference proteome</keyword>
<evidence type="ECO:0000256" key="4">
    <source>
        <dbReference type="ARBA" id="ARBA00012973"/>
    </source>
</evidence>
<comment type="subcellular location">
    <subcellularLocation>
        <location evidence="10">Cytoplasm</location>
    </subcellularLocation>
</comment>
<dbReference type="InterPro" id="IPR000891">
    <property type="entry name" value="PYR_CT"/>
</dbReference>
<dbReference type="InterPro" id="IPR013785">
    <property type="entry name" value="Aldolase_TIM"/>
</dbReference>
<proteinExistence type="inferred from homology"/>